<dbReference type="RefSeq" id="WP_306085513.1">
    <property type="nucleotide sequence ID" value="NZ_CP120992.1"/>
</dbReference>
<dbReference type="NCBIfam" id="NF042934">
    <property type="entry name" value="cis_reg_atten"/>
    <property type="match status" value="1"/>
</dbReference>
<sequence length="76" mass="8760">MRLCLRTTERRPDGDREREGGADPGVRRARRAEVEQVRMRAVTRRRAVNTAMPSRPRLYSRQHIDLLRVAGALCCS</sequence>
<evidence type="ECO:0008006" key="4">
    <source>
        <dbReference type="Google" id="ProtNLM"/>
    </source>
</evidence>
<name>A0ABY9HXP1_9ACTN</name>
<dbReference type="Proteomes" id="UP001229952">
    <property type="component" value="Chromosome"/>
</dbReference>
<dbReference type="EMBL" id="CP120992">
    <property type="protein sequence ID" value="WLQ38834.1"/>
    <property type="molecule type" value="Genomic_DNA"/>
</dbReference>
<keyword evidence="3" id="KW-1185">Reference proteome</keyword>
<evidence type="ECO:0000313" key="3">
    <source>
        <dbReference type="Proteomes" id="UP001229952"/>
    </source>
</evidence>
<reference evidence="2 3" key="1">
    <citation type="submission" date="2023-03" db="EMBL/GenBank/DDBJ databases">
        <title>Isolation and description of six Streptomyces strains from soil environments, able to metabolize different microbial glucans.</title>
        <authorList>
            <person name="Widen T."/>
            <person name="Larsbrink J."/>
        </authorList>
    </citation>
    <scope>NUCLEOTIDE SEQUENCE [LARGE SCALE GENOMIC DNA]</scope>
    <source>
        <strain evidence="2 3">Mut2</strain>
    </source>
</reference>
<feature type="compositionally biased region" description="Basic and acidic residues" evidence="1">
    <location>
        <begin position="7"/>
        <end position="21"/>
    </location>
</feature>
<evidence type="ECO:0000313" key="2">
    <source>
        <dbReference type="EMBL" id="WLQ38834.1"/>
    </source>
</evidence>
<evidence type="ECO:0000256" key="1">
    <source>
        <dbReference type="SAM" id="MobiDB-lite"/>
    </source>
</evidence>
<gene>
    <name evidence="2" type="ORF">P8A22_01505</name>
</gene>
<organism evidence="2 3">
    <name type="scientific">Streptomyces laculatispora</name>
    <dbReference type="NCBI Taxonomy" id="887464"/>
    <lineage>
        <taxon>Bacteria</taxon>
        <taxon>Bacillati</taxon>
        <taxon>Actinomycetota</taxon>
        <taxon>Actinomycetes</taxon>
        <taxon>Kitasatosporales</taxon>
        <taxon>Streptomycetaceae</taxon>
        <taxon>Streptomyces</taxon>
    </lineage>
</organism>
<proteinExistence type="predicted"/>
<feature type="region of interest" description="Disordered" evidence="1">
    <location>
        <begin position="1"/>
        <end position="31"/>
    </location>
</feature>
<protein>
    <recommendedName>
        <fullName evidence="4">Transposase</fullName>
    </recommendedName>
</protein>
<accession>A0ABY9HXP1</accession>
<dbReference type="InterPro" id="IPR049979">
    <property type="entry name" value="Cys_resp_CS_actino"/>
</dbReference>